<dbReference type="Gene3D" id="3.40.50.300">
    <property type="entry name" value="P-loop containing nucleotide triphosphate hydrolases"/>
    <property type="match status" value="1"/>
</dbReference>
<dbReference type="InterPro" id="IPR014556">
    <property type="entry name" value="UCP029407"/>
</dbReference>
<dbReference type="PIRSF" id="PIRSF029407">
    <property type="entry name" value="UCP029407"/>
    <property type="match status" value="1"/>
</dbReference>
<dbReference type="EMBL" id="QGTJ01000003">
    <property type="protein sequence ID" value="PWV63352.1"/>
    <property type="molecule type" value="Genomic_DNA"/>
</dbReference>
<evidence type="ECO:0000313" key="2">
    <source>
        <dbReference type="Proteomes" id="UP000246569"/>
    </source>
</evidence>
<reference evidence="1 2" key="1">
    <citation type="submission" date="2018-05" db="EMBL/GenBank/DDBJ databases">
        <title>Genomic Encyclopedia of Type Strains, Phase IV (KMG-IV): sequencing the most valuable type-strain genomes for metagenomic binning, comparative biology and taxonomic classification.</title>
        <authorList>
            <person name="Goeker M."/>
        </authorList>
    </citation>
    <scope>NUCLEOTIDE SEQUENCE [LARGE SCALE GENOMIC DNA]</scope>
    <source>
        <strain evidence="1 2">DSM 23606</strain>
    </source>
</reference>
<dbReference type="Proteomes" id="UP000246569">
    <property type="component" value="Unassembled WGS sequence"/>
</dbReference>
<organism evidence="1 2">
    <name type="scientific">Plasticicumulans acidivorans</name>
    <dbReference type="NCBI Taxonomy" id="886464"/>
    <lineage>
        <taxon>Bacteria</taxon>
        <taxon>Pseudomonadati</taxon>
        <taxon>Pseudomonadota</taxon>
        <taxon>Gammaproteobacteria</taxon>
        <taxon>Candidatus Competibacteraceae</taxon>
        <taxon>Plasticicumulans</taxon>
    </lineage>
</organism>
<dbReference type="InterPro" id="IPR027417">
    <property type="entry name" value="P-loop_NTPase"/>
</dbReference>
<accession>A0A317MYH8</accession>
<name>A0A317MYH8_9GAMM</name>
<gene>
    <name evidence="1" type="ORF">C7443_103277</name>
</gene>
<protein>
    <recommendedName>
        <fullName evidence="3">Sulfotransferase family protein</fullName>
    </recommendedName>
</protein>
<dbReference type="AlphaFoldDB" id="A0A317MYH8"/>
<dbReference type="SUPFAM" id="SSF52540">
    <property type="entry name" value="P-loop containing nucleoside triphosphate hydrolases"/>
    <property type="match status" value="1"/>
</dbReference>
<evidence type="ECO:0000313" key="1">
    <source>
        <dbReference type="EMBL" id="PWV63352.1"/>
    </source>
</evidence>
<evidence type="ECO:0008006" key="3">
    <source>
        <dbReference type="Google" id="ProtNLM"/>
    </source>
</evidence>
<dbReference type="OrthoDB" id="9179784at2"/>
<dbReference type="RefSeq" id="WP_146213247.1">
    <property type="nucleotide sequence ID" value="NZ_QGTJ01000003.1"/>
</dbReference>
<comment type="caution">
    <text evidence="1">The sequence shown here is derived from an EMBL/GenBank/DDBJ whole genome shotgun (WGS) entry which is preliminary data.</text>
</comment>
<sequence>MGKQALLVLGMHRSGTSALTGVLLRLGVELGPRLYGPQAGVNEQGFFEHAGIADANEDALLLLGSSWDDVLALPEHWQSDSRLARLRKKQMRYVQKDFAKAPLWGLKDPRICRLLPWWQEMLAELEVEMRYLIVVRDPQEVAGSLAKRDGFSEDKAALIWLEHNLLAERWTRGQRRAFLSFDQLLSAPADALSRVVHTLDIEFPVSLDRALPEIERFISPDLRHHAVQQRASAAADSPVAHARTLFDAICRTAETDATQPDLQILEQAWEALALMRETRADILTEHLRQVARDRGYAEELVHRIFRSWSWECGKPLRFVERLFGGDI</sequence>
<keyword evidence="2" id="KW-1185">Reference proteome</keyword>
<proteinExistence type="predicted"/>